<comment type="subunit">
    <text evidence="2 3">Homodimers and heterodimers.</text>
</comment>
<protein>
    <recommendedName>
        <fullName evidence="3">Auxin-responsive protein</fullName>
    </recommendedName>
</protein>
<proteinExistence type="inferred from homology"/>
<evidence type="ECO:0000256" key="1">
    <source>
        <dbReference type="ARBA" id="ARBA00002159"/>
    </source>
</evidence>
<dbReference type="AlphaFoldDB" id="A0A8J5EEL9"/>
<keyword evidence="3" id="KW-0804">Transcription</keyword>
<dbReference type="InterPro" id="IPR033389">
    <property type="entry name" value="AUX/IAA_dom"/>
</dbReference>
<dbReference type="GO" id="GO:0005634">
    <property type="term" value="C:nucleus"/>
    <property type="evidence" value="ECO:0007669"/>
    <property type="project" value="UniProtKB-SubCell"/>
</dbReference>
<comment type="function">
    <text evidence="1 3">Aux/IAA proteins are short-lived transcriptional factors that function as repressors of early auxin response genes at low auxin concentrations.</text>
</comment>
<dbReference type="GO" id="GO:0009734">
    <property type="term" value="P:auxin-activated signaling pathway"/>
    <property type="evidence" value="ECO:0007669"/>
    <property type="project" value="UniProtKB-UniRule"/>
</dbReference>
<reference evidence="5 6" key="1">
    <citation type="submission" date="2020-08" db="EMBL/GenBank/DDBJ databases">
        <title>Plant Genome Project.</title>
        <authorList>
            <person name="Zhang R.-G."/>
        </authorList>
    </citation>
    <scope>NUCLEOTIDE SEQUENCE [LARGE SCALE GENOMIC DNA]</scope>
    <source>
        <tissue evidence="5">Rhizome</tissue>
    </source>
</reference>
<keyword evidence="3" id="KW-0539">Nucleus</keyword>
<organism evidence="5 6">
    <name type="scientific">Zingiber officinale</name>
    <name type="common">Ginger</name>
    <name type="synonym">Amomum zingiber</name>
    <dbReference type="NCBI Taxonomy" id="94328"/>
    <lineage>
        <taxon>Eukaryota</taxon>
        <taxon>Viridiplantae</taxon>
        <taxon>Streptophyta</taxon>
        <taxon>Embryophyta</taxon>
        <taxon>Tracheophyta</taxon>
        <taxon>Spermatophyta</taxon>
        <taxon>Magnoliopsida</taxon>
        <taxon>Liliopsida</taxon>
        <taxon>Zingiberales</taxon>
        <taxon>Zingiberaceae</taxon>
        <taxon>Zingiber</taxon>
    </lineage>
</organism>
<name>A0A8J5EEL9_ZINOF</name>
<dbReference type="Pfam" id="PF02309">
    <property type="entry name" value="AUX_IAA"/>
    <property type="match status" value="1"/>
</dbReference>
<feature type="domain" description="AUX/IAA" evidence="4">
    <location>
        <begin position="4"/>
        <end position="63"/>
    </location>
</feature>
<evidence type="ECO:0000259" key="4">
    <source>
        <dbReference type="Pfam" id="PF02309"/>
    </source>
</evidence>
<dbReference type="PANTHER" id="PTHR31734">
    <property type="entry name" value="AUXIN-RESPONSIVE PROTEIN IAA17"/>
    <property type="match status" value="1"/>
</dbReference>
<evidence type="ECO:0000313" key="6">
    <source>
        <dbReference type="Proteomes" id="UP000734854"/>
    </source>
</evidence>
<dbReference type="EMBL" id="JACMSC010000019">
    <property type="protein sequence ID" value="KAG6474424.1"/>
    <property type="molecule type" value="Genomic_DNA"/>
</dbReference>
<dbReference type="PANTHER" id="PTHR31734:SF226">
    <property type="entry name" value="AUXIN-RESPONSIVE PROTEIN IAA17"/>
    <property type="match status" value="1"/>
</dbReference>
<evidence type="ECO:0000256" key="2">
    <source>
        <dbReference type="ARBA" id="ARBA00011726"/>
    </source>
</evidence>
<keyword evidence="3" id="KW-0927">Auxin signaling pathway</keyword>
<evidence type="ECO:0000313" key="5">
    <source>
        <dbReference type="EMBL" id="KAG6474424.1"/>
    </source>
</evidence>
<comment type="caution">
    <text evidence="5">The sequence shown here is derived from an EMBL/GenBank/DDBJ whole genome shotgun (WGS) entry which is preliminary data.</text>
</comment>
<comment type="similarity">
    <text evidence="3">Belongs to the Aux/IAA family.</text>
</comment>
<dbReference type="InterPro" id="IPR003311">
    <property type="entry name" value="AUX_IAA"/>
</dbReference>
<dbReference type="GO" id="GO:0006355">
    <property type="term" value="P:regulation of DNA-templated transcription"/>
    <property type="evidence" value="ECO:0007669"/>
    <property type="project" value="InterPro"/>
</dbReference>
<keyword evidence="3" id="KW-0678">Repressor</keyword>
<dbReference type="SUPFAM" id="SSF54277">
    <property type="entry name" value="CAD &amp; PB1 domains"/>
    <property type="match status" value="1"/>
</dbReference>
<dbReference type="Gene3D" id="3.10.20.90">
    <property type="entry name" value="Phosphatidylinositol 3-kinase Catalytic Subunit, Chain A, domain 1"/>
    <property type="match status" value="1"/>
</dbReference>
<keyword evidence="3" id="KW-0805">Transcription regulation</keyword>
<keyword evidence="6" id="KW-1185">Reference proteome</keyword>
<gene>
    <name evidence="5" type="ORF">ZIOFF_068359</name>
</gene>
<comment type="subcellular location">
    <subcellularLocation>
        <location evidence="3">Nucleus</location>
    </subcellularLocation>
</comment>
<evidence type="ECO:0000256" key="3">
    <source>
        <dbReference type="RuleBase" id="RU004549"/>
    </source>
</evidence>
<sequence length="139" mass="15571">MVTNPTKKKEDDEVKQGTECLYVKVSMDGAPYLRKVDLKMYSNYKELSLTLEKMFTCFTIEWSETSSLLASSWTVLVVAVVGDCLVAMVEIVSHIAPHTPPFFTISTKFISVHSLLPEPFPFHPDPCFITLDEAAMSTS</sequence>
<accession>A0A8J5EEL9</accession>
<dbReference type="Proteomes" id="UP000734854">
    <property type="component" value="Unassembled WGS sequence"/>
</dbReference>